<dbReference type="CDD" id="cd15539">
    <property type="entry name" value="PHD1_AIRE"/>
    <property type="match status" value="1"/>
</dbReference>
<dbReference type="PANTHER" id="PTHR47025:SF2">
    <property type="entry name" value="AUTOIMMUNE REGULATOR"/>
    <property type="match status" value="1"/>
</dbReference>
<evidence type="ECO:0000313" key="9">
    <source>
        <dbReference type="Proteomes" id="UP000636800"/>
    </source>
</evidence>
<dbReference type="Gene3D" id="3.30.40.10">
    <property type="entry name" value="Zinc/RING finger domain, C3HC4 (zinc finger)"/>
    <property type="match status" value="2"/>
</dbReference>
<keyword evidence="2" id="KW-0479">Metal-binding</keyword>
<evidence type="ECO:0000256" key="5">
    <source>
        <dbReference type="ARBA" id="ARBA00023242"/>
    </source>
</evidence>
<dbReference type="InterPro" id="IPR056511">
    <property type="entry name" value="IDM1_C"/>
</dbReference>
<evidence type="ECO:0000256" key="1">
    <source>
        <dbReference type="ARBA" id="ARBA00004123"/>
    </source>
</evidence>
<dbReference type="InterPro" id="IPR032308">
    <property type="entry name" value="TDBD"/>
</dbReference>
<dbReference type="InterPro" id="IPR019787">
    <property type="entry name" value="Znf_PHD-finger"/>
</dbReference>
<evidence type="ECO:0000256" key="6">
    <source>
        <dbReference type="PROSITE-ProRule" id="PRU00146"/>
    </source>
</evidence>
<evidence type="ECO:0000256" key="2">
    <source>
        <dbReference type="ARBA" id="ARBA00022723"/>
    </source>
</evidence>
<dbReference type="SMART" id="SM00249">
    <property type="entry name" value="PHD"/>
    <property type="match status" value="2"/>
</dbReference>
<dbReference type="InterPro" id="IPR016181">
    <property type="entry name" value="Acyl_CoA_acyltransferase"/>
</dbReference>
<keyword evidence="5" id="KW-0539">Nucleus</keyword>
<comment type="subcellular location">
    <subcellularLocation>
        <location evidence="1">Nucleus</location>
    </subcellularLocation>
</comment>
<evidence type="ECO:0000313" key="8">
    <source>
        <dbReference type="EMBL" id="KAG0472866.1"/>
    </source>
</evidence>
<dbReference type="InterPro" id="IPR013083">
    <property type="entry name" value="Znf_RING/FYVE/PHD"/>
</dbReference>
<dbReference type="SUPFAM" id="SSF55729">
    <property type="entry name" value="Acyl-CoA N-acyltransferases (Nat)"/>
    <property type="match status" value="1"/>
</dbReference>
<dbReference type="Pfam" id="PF16135">
    <property type="entry name" value="TDBD"/>
    <property type="match status" value="2"/>
</dbReference>
<dbReference type="InterPro" id="IPR001965">
    <property type="entry name" value="Znf_PHD"/>
</dbReference>
<feature type="domain" description="PHD-type" evidence="7">
    <location>
        <begin position="972"/>
        <end position="1017"/>
    </location>
</feature>
<comment type="caution">
    <text evidence="8">The sequence shown here is derived from an EMBL/GenBank/DDBJ whole genome shotgun (WGS) entry which is preliminary data.</text>
</comment>
<evidence type="ECO:0000256" key="4">
    <source>
        <dbReference type="ARBA" id="ARBA00022833"/>
    </source>
</evidence>
<keyword evidence="3 6" id="KW-0863">Zinc-finger</keyword>
<sequence length="1341" mass="146286">MAEGKPSDSEAFVLRSGVRSGLKREFSFALKSQADLPISLGRTRSGRAAAAAPDVCLSRGGKKAKKFSVGDERQRGSLRDSEVRSYRSAETPMEVQCAAPSELVSVSPAADIYGGSPRTGGDDSITALDGSSVNARILAVSNGESNEKVPDCKPMKMYKRLASKVDSTNPPSPLPIPLDSPEVKTKTLLYNGECMVDFGQLGHESVPEHRNVLESCNYSKAGKVKVEHPSLIILEGCNGSIVDEELTEQSKPLRGSHVSKGDKLVAVNMTRRLTRSALKRLEVAATHTFEKGEQFAETAPVVSPPTESPAVAPDEEVIMNDYKLGHAAVTNVLECRNNSKVEEVQAEQSNLIVLQGCNGSKVEELTEQSKPLEGCSVSKADKLDTEKTIRRFTRSALKLLEVAATRTVEHDKQSVESMPAVGPPIDIHTVVAETLLDNGEGMVSNNMLEHGPVAEHPSMLESCSGSEVENLHVLQSRPIVLEGYNCSIVDEESMMQSKPTLLEDCIGLKIDKFVSDNTIRMSTQSAFKLTEDATTQTVELGMHFVETTPVCGASFTIQHEENFVEIPVVSDDCGLGLDNGELSESMKAEFKGSVKVEVITECYDDYGMDTSDDISSLEKPTKRIWRSLLKSASEESTRADASTTTSCDSILSDERKGDTDAFNGNVSVTSKKKLELKMSKKITLTKLPANVRDLLGTGLLEGLPVKYISCPGKSVGLQGVIRGNGVLCSCAACQGTKVVSAYQFEIHAGSTKKHPSDFIFLQNGKSLRDVLRSCNGASLDMLEAAIQNAIGPTPPKKLCFCQKCKEFFDSARTGNFALLCDSCLEPSHPQATPASSHLSASLVKLPRKPLSALSSEGTPKCVSSQKKPSYGRLTRKDLGLHKLVFMDDILPQGTEVGYYVRGKRLLEGYIKDSGIFCRCCNSVISPSQFEAHAGQASRRKPYNYIYTSNGVSLHELSVSLSKGRKLSPTENDDLCGICADGGDLLLCDLCPRAFHKECVGLSSVPNGDWFCQYCQNLRLKEKHLAHNDNAIAAGRVAGVDPIEQIISRCIRIVTASDNDAGVCALCRQHDFSRSGFDRRTVIICDQCETEYHVGCLKDHDMADLKELPEGEWFCRPDCSRIHSALHELLRQGPEALEELDANIIRKKHDEKGLSRDALVDVRWRLLCGKNDSAEDKLLLSQAVSLFRESFDPIVDPISGRDLIPFMVYGRNMRDQDFGGVYCMVLTVNSSVISAGLLRVLGCEVAELPLVATKRESQGLGYFQSLFSCIEKLFKSLNVKHFVLPAAKEALSIWTKKFGFAELTSSQLRDYAKGVRPMIFQGTSMLHRPVSGHEQNPALVSS</sequence>
<dbReference type="PANTHER" id="PTHR47025">
    <property type="entry name" value="AUTOIMMUNE REGULATOR"/>
    <property type="match status" value="1"/>
</dbReference>
<dbReference type="GO" id="GO:0045944">
    <property type="term" value="P:positive regulation of transcription by RNA polymerase II"/>
    <property type="evidence" value="ECO:0007669"/>
    <property type="project" value="TreeGrafter"/>
</dbReference>
<dbReference type="GO" id="GO:0000977">
    <property type="term" value="F:RNA polymerase II transcription regulatory region sequence-specific DNA binding"/>
    <property type="evidence" value="ECO:0007669"/>
    <property type="project" value="TreeGrafter"/>
</dbReference>
<dbReference type="GO" id="GO:0003682">
    <property type="term" value="F:chromatin binding"/>
    <property type="evidence" value="ECO:0007669"/>
    <property type="project" value="TreeGrafter"/>
</dbReference>
<dbReference type="PROSITE" id="PS50016">
    <property type="entry name" value="ZF_PHD_2"/>
    <property type="match status" value="1"/>
</dbReference>
<proteinExistence type="predicted"/>
<protein>
    <recommendedName>
        <fullName evidence="7">PHD-type domain-containing protein</fullName>
    </recommendedName>
</protein>
<accession>A0A835QGK0</accession>
<keyword evidence="9" id="KW-1185">Reference proteome</keyword>
<dbReference type="GO" id="GO:0042393">
    <property type="term" value="F:histone binding"/>
    <property type="evidence" value="ECO:0007669"/>
    <property type="project" value="TreeGrafter"/>
</dbReference>
<evidence type="ECO:0000256" key="3">
    <source>
        <dbReference type="ARBA" id="ARBA00022771"/>
    </source>
</evidence>
<dbReference type="EMBL" id="JADCNL010000007">
    <property type="protein sequence ID" value="KAG0472866.1"/>
    <property type="molecule type" value="Genomic_DNA"/>
</dbReference>
<dbReference type="SUPFAM" id="SSF57903">
    <property type="entry name" value="FYVE/PHD zinc finger"/>
    <property type="match status" value="2"/>
</dbReference>
<dbReference type="InterPro" id="IPR059153">
    <property type="entry name" value="NSD_PHD-1st"/>
</dbReference>
<evidence type="ECO:0000259" key="7">
    <source>
        <dbReference type="PROSITE" id="PS50016"/>
    </source>
</evidence>
<dbReference type="Proteomes" id="UP000636800">
    <property type="component" value="Chromosome 7"/>
</dbReference>
<dbReference type="InterPro" id="IPR019786">
    <property type="entry name" value="Zinc_finger_PHD-type_CS"/>
</dbReference>
<dbReference type="Pfam" id="PF23209">
    <property type="entry name" value="IDM1_C"/>
    <property type="match status" value="1"/>
</dbReference>
<name>A0A835QGK0_VANPL</name>
<dbReference type="OrthoDB" id="442176at2759"/>
<dbReference type="Pfam" id="PF23011">
    <property type="entry name" value="PHD-1st_NSD"/>
    <property type="match status" value="1"/>
</dbReference>
<dbReference type="GO" id="GO:0005634">
    <property type="term" value="C:nucleus"/>
    <property type="evidence" value="ECO:0007669"/>
    <property type="project" value="UniProtKB-SubCell"/>
</dbReference>
<reference evidence="8 9" key="1">
    <citation type="journal article" date="2020" name="Nat. Food">
        <title>A phased Vanilla planifolia genome enables genetic improvement of flavour and production.</title>
        <authorList>
            <person name="Hasing T."/>
            <person name="Tang H."/>
            <person name="Brym M."/>
            <person name="Khazi F."/>
            <person name="Huang T."/>
            <person name="Chambers A.H."/>
        </authorList>
    </citation>
    <scope>NUCLEOTIDE SEQUENCE [LARGE SCALE GENOMIC DNA]</scope>
    <source>
        <tissue evidence="8">Leaf</tissue>
    </source>
</reference>
<gene>
    <name evidence="8" type="ORF">HPP92_014723</name>
</gene>
<dbReference type="PROSITE" id="PS01359">
    <property type="entry name" value="ZF_PHD_1"/>
    <property type="match status" value="1"/>
</dbReference>
<keyword evidence="4" id="KW-0862">Zinc</keyword>
<dbReference type="GO" id="GO:0008270">
    <property type="term" value="F:zinc ion binding"/>
    <property type="evidence" value="ECO:0007669"/>
    <property type="project" value="UniProtKB-KW"/>
</dbReference>
<dbReference type="InterPro" id="IPR011011">
    <property type="entry name" value="Znf_FYVE_PHD"/>
</dbReference>
<organism evidence="8 9">
    <name type="scientific">Vanilla planifolia</name>
    <name type="common">Vanilla</name>
    <dbReference type="NCBI Taxonomy" id="51239"/>
    <lineage>
        <taxon>Eukaryota</taxon>
        <taxon>Viridiplantae</taxon>
        <taxon>Streptophyta</taxon>
        <taxon>Embryophyta</taxon>
        <taxon>Tracheophyta</taxon>
        <taxon>Spermatophyta</taxon>
        <taxon>Magnoliopsida</taxon>
        <taxon>Liliopsida</taxon>
        <taxon>Asparagales</taxon>
        <taxon>Orchidaceae</taxon>
        <taxon>Vanilloideae</taxon>
        <taxon>Vanilleae</taxon>
        <taxon>Vanilla</taxon>
    </lineage>
</organism>